<name>A0A8T0TPE4_PANVG</name>
<dbReference type="Proteomes" id="UP000823388">
    <property type="component" value="Chromosome 4K"/>
</dbReference>
<evidence type="ECO:0000313" key="1">
    <source>
        <dbReference type="EMBL" id="KAG2610626.1"/>
    </source>
</evidence>
<proteinExistence type="predicted"/>
<gene>
    <name evidence="1" type="ORF">PVAP13_4KG204303</name>
</gene>
<comment type="caution">
    <text evidence="1">The sequence shown here is derived from an EMBL/GenBank/DDBJ whole genome shotgun (WGS) entry which is preliminary data.</text>
</comment>
<sequence>MAGPAPPVPTLCPNSSLAAGQATAIAPHPLPRPWSSPAVVMLTVKLASGVRFSAVDACGVPFYSGQATARLRGRFAVQTPESLLRPSLPSRCTATSPHPYRCLSPSWPRSSRPFLHAPPAKEIDGRRRESISLLLGVPRSSSAAPRQQMFRPCYCFTNLHFVGKRSCKLCRKHEKPSKWMFDQNSKGKVVKAIKVDV</sequence>
<dbReference type="EMBL" id="CM029043">
    <property type="protein sequence ID" value="KAG2610626.1"/>
    <property type="molecule type" value="Genomic_DNA"/>
</dbReference>
<reference evidence="1" key="1">
    <citation type="submission" date="2020-05" db="EMBL/GenBank/DDBJ databases">
        <title>WGS assembly of Panicum virgatum.</title>
        <authorList>
            <person name="Lovell J.T."/>
            <person name="Jenkins J."/>
            <person name="Shu S."/>
            <person name="Juenger T.E."/>
            <person name="Schmutz J."/>
        </authorList>
    </citation>
    <scope>NUCLEOTIDE SEQUENCE</scope>
    <source>
        <strain evidence="1">AP13</strain>
    </source>
</reference>
<evidence type="ECO:0000313" key="2">
    <source>
        <dbReference type="Proteomes" id="UP000823388"/>
    </source>
</evidence>
<dbReference type="AlphaFoldDB" id="A0A8T0TPE4"/>
<organism evidence="1 2">
    <name type="scientific">Panicum virgatum</name>
    <name type="common">Blackwell switchgrass</name>
    <dbReference type="NCBI Taxonomy" id="38727"/>
    <lineage>
        <taxon>Eukaryota</taxon>
        <taxon>Viridiplantae</taxon>
        <taxon>Streptophyta</taxon>
        <taxon>Embryophyta</taxon>
        <taxon>Tracheophyta</taxon>
        <taxon>Spermatophyta</taxon>
        <taxon>Magnoliopsida</taxon>
        <taxon>Liliopsida</taxon>
        <taxon>Poales</taxon>
        <taxon>Poaceae</taxon>
        <taxon>PACMAD clade</taxon>
        <taxon>Panicoideae</taxon>
        <taxon>Panicodae</taxon>
        <taxon>Paniceae</taxon>
        <taxon>Panicinae</taxon>
        <taxon>Panicum</taxon>
        <taxon>Panicum sect. Hiantes</taxon>
    </lineage>
</organism>
<accession>A0A8T0TPE4</accession>
<keyword evidence="2" id="KW-1185">Reference proteome</keyword>
<protein>
    <submittedName>
        <fullName evidence="1">Uncharacterized protein</fullName>
    </submittedName>
</protein>